<evidence type="ECO:0000256" key="1">
    <source>
        <dbReference type="ARBA" id="ARBA00022679"/>
    </source>
</evidence>
<dbReference type="SUPFAM" id="SSF53448">
    <property type="entry name" value="Nucleotide-diphospho-sugar transferases"/>
    <property type="match status" value="1"/>
</dbReference>
<protein>
    <submittedName>
        <fullName evidence="3">NTP transferase domain-containing protein</fullName>
    </submittedName>
</protein>
<dbReference type="AlphaFoldDB" id="A0A6I0FDI5"/>
<comment type="caution">
    <text evidence="3">The sequence shown here is derived from an EMBL/GenBank/DDBJ whole genome shotgun (WGS) entry which is preliminary data.</text>
</comment>
<sequence>MHAIVLAGTDVEADDLMKDKALLPLKGIPMIKFVIEALKESEHINKIFVVGEVDKLKPIIAKDVDNIIHHSDSIIKNINNGMKNSLGEERVLVVTCDLPLINVDIINKFIEAGLEKNIDVFYPIVDKGLYESIYPKMKRTYVYLKDGAFTGGNIIMIKPSVMKSIEKTTESLIKNRKNPFKMCRILGIAFLIKLIFKQLKLLDIEKTIKKRFRINGLAYICTYPEICSDLDHYEEVALFEEYL</sequence>
<organism evidence="3 4">
    <name type="scientific">Alkaliphilus pronyensis</name>
    <dbReference type="NCBI Taxonomy" id="1482732"/>
    <lineage>
        <taxon>Bacteria</taxon>
        <taxon>Bacillati</taxon>
        <taxon>Bacillota</taxon>
        <taxon>Clostridia</taxon>
        <taxon>Peptostreptococcales</taxon>
        <taxon>Natronincolaceae</taxon>
        <taxon>Alkaliphilus</taxon>
    </lineage>
</organism>
<feature type="domain" description="MobA-like NTP transferase" evidence="2">
    <location>
        <begin position="16"/>
        <end position="129"/>
    </location>
</feature>
<evidence type="ECO:0000313" key="3">
    <source>
        <dbReference type="EMBL" id="KAB3540961.1"/>
    </source>
</evidence>
<evidence type="ECO:0000259" key="2">
    <source>
        <dbReference type="Pfam" id="PF12804"/>
    </source>
</evidence>
<dbReference type="Gene3D" id="3.90.550.10">
    <property type="entry name" value="Spore Coat Polysaccharide Biosynthesis Protein SpsA, Chain A"/>
    <property type="match status" value="1"/>
</dbReference>
<dbReference type="RefSeq" id="WP_151859549.1">
    <property type="nucleotide sequence ID" value="NZ_WBZC01000001.1"/>
</dbReference>
<dbReference type="EMBL" id="WBZC01000001">
    <property type="protein sequence ID" value="KAB3540961.1"/>
    <property type="molecule type" value="Genomic_DNA"/>
</dbReference>
<dbReference type="PANTHER" id="PTHR19136:SF81">
    <property type="entry name" value="MOLYBDENUM COFACTOR GUANYLYLTRANSFERASE"/>
    <property type="match status" value="1"/>
</dbReference>
<dbReference type="GO" id="GO:0016779">
    <property type="term" value="F:nucleotidyltransferase activity"/>
    <property type="evidence" value="ECO:0007669"/>
    <property type="project" value="TreeGrafter"/>
</dbReference>
<gene>
    <name evidence="3" type="ORF">F8154_00115</name>
</gene>
<keyword evidence="4" id="KW-1185">Reference proteome</keyword>
<dbReference type="PANTHER" id="PTHR19136">
    <property type="entry name" value="MOLYBDENUM COFACTOR GUANYLYLTRANSFERASE"/>
    <property type="match status" value="1"/>
</dbReference>
<dbReference type="OrthoDB" id="159246at2"/>
<dbReference type="Pfam" id="PF12804">
    <property type="entry name" value="NTP_transf_3"/>
    <property type="match status" value="1"/>
</dbReference>
<dbReference type="InterPro" id="IPR025877">
    <property type="entry name" value="MobA-like_NTP_Trfase"/>
</dbReference>
<name>A0A6I0FDI5_9FIRM</name>
<accession>A0A6I0FDI5</accession>
<dbReference type="InterPro" id="IPR029044">
    <property type="entry name" value="Nucleotide-diphossugar_trans"/>
</dbReference>
<evidence type="ECO:0000313" key="4">
    <source>
        <dbReference type="Proteomes" id="UP000432715"/>
    </source>
</evidence>
<dbReference type="Proteomes" id="UP000432715">
    <property type="component" value="Unassembled WGS sequence"/>
</dbReference>
<proteinExistence type="predicted"/>
<reference evidence="3 4" key="1">
    <citation type="submission" date="2019-10" db="EMBL/GenBank/DDBJ databases">
        <title>Alkaliphilus serpentinus sp. nov. and Alkaliphilus pronyensis sp. nov., two novel anaerobic alkaliphilic species isolated from the serpentinized-hosted hydrothermal field of the Prony Bay (New Caledonia).</title>
        <authorList>
            <person name="Postec A."/>
        </authorList>
    </citation>
    <scope>NUCLEOTIDE SEQUENCE [LARGE SCALE GENOMIC DNA]</scope>
    <source>
        <strain evidence="3 4">LacV</strain>
    </source>
</reference>
<keyword evidence="1 3" id="KW-0808">Transferase</keyword>